<dbReference type="PROSITE" id="PS50871">
    <property type="entry name" value="C1Q"/>
    <property type="match status" value="1"/>
</dbReference>
<keyword evidence="3 5" id="KW-0732">Signal</keyword>
<keyword evidence="4" id="KW-0175">Coiled coil</keyword>
<keyword evidence="8" id="KW-1185">Reference proteome</keyword>
<evidence type="ECO:0000256" key="1">
    <source>
        <dbReference type="ARBA" id="ARBA00004613"/>
    </source>
</evidence>
<organism evidence="7 8">
    <name type="scientific">Mytilus galloprovincialis</name>
    <name type="common">Mediterranean mussel</name>
    <dbReference type="NCBI Taxonomy" id="29158"/>
    <lineage>
        <taxon>Eukaryota</taxon>
        <taxon>Metazoa</taxon>
        <taxon>Spiralia</taxon>
        <taxon>Lophotrochozoa</taxon>
        <taxon>Mollusca</taxon>
        <taxon>Bivalvia</taxon>
        <taxon>Autobranchia</taxon>
        <taxon>Pteriomorphia</taxon>
        <taxon>Mytilida</taxon>
        <taxon>Mytiloidea</taxon>
        <taxon>Mytilidae</taxon>
        <taxon>Mytilinae</taxon>
        <taxon>Mytilus</taxon>
    </lineage>
</organism>
<dbReference type="PANTHER" id="PTHR22923:SF116">
    <property type="entry name" value="C1Q DOMAIN-CONTAINING PROTEIN"/>
    <property type="match status" value="1"/>
</dbReference>
<dbReference type="AlphaFoldDB" id="A0A8B6EHK7"/>
<dbReference type="OrthoDB" id="6099293at2759"/>
<evidence type="ECO:0000256" key="4">
    <source>
        <dbReference type="SAM" id="Coils"/>
    </source>
</evidence>
<evidence type="ECO:0000256" key="3">
    <source>
        <dbReference type="ARBA" id="ARBA00022729"/>
    </source>
</evidence>
<dbReference type="Gene3D" id="2.60.120.40">
    <property type="match status" value="1"/>
</dbReference>
<proteinExistence type="predicted"/>
<keyword evidence="2" id="KW-0964">Secreted</keyword>
<comment type="caution">
    <text evidence="7">The sequence shown here is derived from an EMBL/GenBank/DDBJ whole genome shotgun (WGS) entry which is preliminary data.</text>
</comment>
<feature type="signal peptide" evidence="5">
    <location>
        <begin position="1"/>
        <end position="19"/>
    </location>
</feature>
<gene>
    <name evidence="7" type="ORF">MGAL_10B031373</name>
</gene>
<protein>
    <recommendedName>
        <fullName evidence="6">C1q domain-containing protein</fullName>
    </recommendedName>
</protein>
<name>A0A8B6EHK7_MYTGA</name>
<dbReference type="Proteomes" id="UP000596742">
    <property type="component" value="Unassembled WGS sequence"/>
</dbReference>
<dbReference type="Pfam" id="PF00386">
    <property type="entry name" value="C1q"/>
    <property type="match status" value="1"/>
</dbReference>
<evidence type="ECO:0000256" key="2">
    <source>
        <dbReference type="ARBA" id="ARBA00022525"/>
    </source>
</evidence>
<dbReference type="EMBL" id="UYJE01005193">
    <property type="protein sequence ID" value="VDI35003.1"/>
    <property type="molecule type" value="Genomic_DNA"/>
</dbReference>
<dbReference type="SMART" id="SM00110">
    <property type="entry name" value="C1Q"/>
    <property type="match status" value="1"/>
</dbReference>
<reference evidence="7" key="1">
    <citation type="submission" date="2018-11" db="EMBL/GenBank/DDBJ databases">
        <authorList>
            <person name="Alioto T."/>
            <person name="Alioto T."/>
        </authorList>
    </citation>
    <scope>NUCLEOTIDE SEQUENCE</scope>
</reference>
<evidence type="ECO:0000313" key="8">
    <source>
        <dbReference type="Proteomes" id="UP000596742"/>
    </source>
</evidence>
<feature type="domain" description="C1q" evidence="6">
    <location>
        <begin position="99"/>
        <end position="239"/>
    </location>
</feature>
<evidence type="ECO:0000256" key="5">
    <source>
        <dbReference type="SAM" id="SignalP"/>
    </source>
</evidence>
<dbReference type="GO" id="GO:0005576">
    <property type="term" value="C:extracellular region"/>
    <property type="evidence" value="ECO:0007669"/>
    <property type="project" value="UniProtKB-SubCell"/>
</dbReference>
<feature type="chain" id="PRO_5032329180" description="C1q domain-containing protein" evidence="5">
    <location>
        <begin position="20"/>
        <end position="239"/>
    </location>
</feature>
<comment type="subcellular location">
    <subcellularLocation>
        <location evidence="1">Secreted</location>
    </subcellularLocation>
</comment>
<dbReference type="InterPro" id="IPR001073">
    <property type="entry name" value="C1q_dom"/>
</dbReference>
<sequence length="239" mass="26738">MYLSLSLMLVILIYGRVFGSTIETTMLLETIERQNAMMTSMELHMNKQSLEISSLKSEVESLQDKIESHESLLRKMEAKNVEGGKVFTGKQHPRFLLEERQDAVAFYTYLSKTENDPGHRHIIAFDKVSINVGNAYVPHNGEFVAPSAGIYAFSVSIACDWEGRIPIEIVVNSNVVGSTVSDSKPARHVAVASETVIVSMEQNDRCFIRTTPDAHREIILNVYSSSYARSSFAGWKISN</sequence>
<accession>A0A8B6EHK7</accession>
<feature type="coiled-coil region" evidence="4">
    <location>
        <begin position="45"/>
        <end position="79"/>
    </location>
</feature>
<dbReference type="InterPro" id="IPR050822">
    <property type="entry name" value="Cerebellin_Synaptic_Org"/>
</dbReference>
<evidence type="ECO:0000313" key="7">
    <source>
        <dbReference type="EMBL" id="VDI35003.1"/>
    </source>
</evidence>
<evidence type="ECO:0000259" key="6">
    <source>
        <dbReference type="PROSITE" id="PS50871"/>
    </source>
</evidence>
<dbReference type="SUPFAM" id="SSF49842">
    <property type="entry name" value="TNF-like"/>
    <property type="match status" value="1"/>
</dbReference>
<dbReference type="InterPro" id="IPR008983">
    <property type="entry name" value="Tumour_necrosis_fac-like_dom"/>
</dbReference>
<dbReference type="PRINTS" id="PR00007">
    <property type="entry name" value="COMPLEMNTC1Q"/>
</dbReference>
<dbReference type="PANTHER" id="PTHR22923">
    <property type="entry name" value="CEREBELLIN-RELATED"/>
    <property type="match status" value="1"/>
</dbReference>